<dbReference type="PANTHER" id="PTHR47354">
    <property type="entry name" value="NADH OXIDOREDUCTASE HCR"/>
    <property type="match status" value="1"/>
</dbReference>
<keyword evidence="2" id="KW-0285">Flavoprotein</keyword>
<feature type="domain" description="FAD-binding FR-type" evidence="9">
    <location>
        <begin position="1"/>
        <end position="96"/>
    </location>
</feature>
<dbReference type="PANTHER" id="PTHR47354:SF1">
    <property type="entry name" value="CARNITINE MONOOXYGENASE REDUCTASE SUBUNIT"/>
    <property type="match status" value="1"/>
</dbReference>
<dbReference type="RefSeq" id="WP_142707524.1">
    <property type="nucleotide sequence ID" value="NZ_VIRS01000020.1"/>
</dbReference>
<dbReference type="Proteomes" id="UP000317982">
    <property type="component" value="Unassembled WGS sequence"/>
</dbReference>
<accession>A0A545ALC4</accession>
<name>A0A545ALC4_9ACTN</name>
<keyword evidence="5" id="KW-0560">Oxidoreductase</keyword>
<dbReference type="GO" id="GO:0051537">
    <property type="term" value="F:2 iron, 2 sulfur cluster binding"/>
    <property type="evidence" value="ECO:0007669"/>
    <property type="project" value="UniProtKB-KW"/>
</dbReference>
<keyword evidence="6" id="KW-0408">Iron</keyword>
<keyword evidence="4" id="KW-0479">Metal-binding</keyword>
<dbReference type="CDD" id="cd06185">
    <property type="entry name" value="PDR_like"/>
    <property type="match status" value="1"/>
</dbReference>
<dbReference type="SUPFAM" id="SSF63380">
    <property type="entry name" value="Riboflavin synthase domain-like"/>
    <property type="match status" value="1"/>
</dbReference>
<dbReference type="Gene3D" id="2.40.30.10">
    <property type="entry name" value="Translation factors"/>
    <property type="match status" value="1"/>
</dbReference>
<evidence type="ECO:0000259" key="8">
    <source>
        <dbReference type="PROSITE" id="PS51085"/>
    </source>
</evidence>
<comment type="cofactor">
    <cofactor evidence="1">
        <name>FAD</name>
        <dbReference type="ChEBI" id="CHEBI:57692"/>
    </cofactor>
</comment>
<dbReference type="CDD" id="cd00207">
    <property type="entry name" value="fer2"/>
    <property type="match status" value="1"/>
</dbReference>
<comment type="caution">
    <text evidence="10">The sequence shown here is derived from an EMBL/GenBank/DDBJ whole genome shotgun (WGS) entry which is preliminary data.</text>
</comment>
<organism evidence="10 11">
    <name type="scientific">Cryptosporangium phraense</name>
    <dbReference type="NCBI Taxonomy" id="2593070"/>
    <lineage>
        <taxon>Bacteria</taxon>
        <taxon>Bacillati</taxon>
        <taxon>Actinomycetota</taxon>
        <taxon>Actinomycetes</taxon>
        <taxon>Cryptosporangiales</taxon>
        <taxon>Cryptosporangiaceae</taxon>
        <taxon>Cryptosporangium</taxon>
    </lineage>
</organism>
<dbReference type="InterPro" id="IPR054582">
    <property type="entry name" value="DmmA-like_N"/>
</dbReference>
<dbReference type="PROSITE" id="PS51085">
    <property type="entry name" value="2FE2S_FER_2"/>
    <property type="match status" value="1"/>
</dbReference>
<dbReference type="InterPro" id="IPR050415">
    <property type="entry name" value="MRET"/>
</dbReference>
<dbReference type="SUPFAM" id="SSF54292">
    <property type="entry name" value="2Fe-2S ferredoxin-like"/>
    <property type="match status" value="1"/>
</dbReference>
<dbReference type="InterPro" id="IPR017938">
    <property type="entry name" value="Riboflavin_synthase-like_b-brl"/>
</dbReference>
<evidence type="ECO:0000256" key="4">
    <source>
        <dbReference type="ARBA" id="ARBA00022723"/>
    </source>
</evidence>
<dbReference type="InterPro" id="IPR017927">
    <property type="entry name" value="FAD-bd_FR_type"/>
</dbReference>
<evidence type="ECO:0000256" key="2">
    <source>
        <dbReference type="ARBA" id="ARBA00022630"/>
    </source>
</evidence>
<dbReference type="GO" id="GO:0016491">
    <property type="term" value="F:oxidoreductase activity"/>
    <property type="evidence" value="ECO:0007669"/>
    <property type="project" value="UniProtKB-KW"/>
</dbReference>
<dbReference type="Pfam" id="PF22290">
    <property type="entry name" value="DmmA-like_N"/>
    <property type="match status" value="1"/>
</dbReference>
<dbReference type="SUPFAM" id="SSF52343">
    <property type="entry name" value="Ferredoxin reductase-like, C-terminal NADP-linked domain"/>
    <property type="match status" value="1"/>
</dbReference>
<dbReference type="PRINTS" id="PR00409">
    <property type="entry name" value="PHDIOXRDTASE"/>
</dbReference>
<feature type="domain" description="2Fe-2S ferredoxin-type" evidence="8">
    <location>
        <begin position="221"/>
        <end position="304"/>
    </location>
</feature>
<dbReference type="OrthoDB" id="502624at2"/>
<keyword evidence="7" id="KW-0411">Iron-sulfur</keyword>
<keyword evidence="11" id="KW-1185">Reference proteome</keyword>
<dbReference type="Gene3D" id="3.40.50.80">
    <property type="entry name" value="Nucleotide-binding domain of ferredoxin-NADP reductase (FNR) module"/>
    <property type="match status" value="1"/>
</dbReference>
<dbReference type="InParanoid" id="A0A545ALC4"/>
<dbReference type="EMBL" id="VIRS01000020">
    <property type="protein sequence ID" value="TQS42124.1"/>
    <property type="molecule type" value="Genomic_DNA"/>
</dbReference>
<evidence type="ECO:0000313" key="10">
    <source>
        <dbReference type="EMBL" id="TQS42124.1"/>
    </source>
</evidence>
<sequence>MTRLDLVVRRSTEIVPGIREIEFRAPDGRPLPPHPPGSHLVLDCGPVGNAYSLTNTGFDTYSIAVLRRGEGSAYLHGLRPGDRVAASTPRCEFAPVSTARKHLLIAGGIGITPVLAHVRDAERWHRDVELLYVHRPGAGAFADELAARLGPRLRRFPDRNAFGAGLAAALRDQPLGTHLYVCGPGGLLDRVLRDAAAAGWLPPRLHLERFVAAELDPGREFVARLARSDRDVVVPSGTSLLDALRGAGVDVPNLCRRGICGECRVPVLAGSPLHRDEYLADDERRSAVMCCVSRAETDTLELDL</sequence>
<dbReference type="InterPro" id="IPR012675">
    <property type="entry name" value="Beta-grasp_dom_sf"/>
</dbReference>
<dbReference type="InterPro" id="IPR036010">
    <property type="entry name" value="2Fe-2S_ferredoxin-like_sf"/>
</dbReference>
<protein>
    <submittedName>
        <fullName evidence="10">Oxidoreductase</fullName>
    </submittedName>
</protein>
<evidence type="ECO:0000256" key="3">
    <source>
        <dbReference type="ARBA" id="ARBA00022714"/>
    </source>
</evidence>
<evidence type="ECO:0000256" key="5">
    <source>
        <dbReference type="ARBA" id="ARBA00023002"/>
    </source>
</evidence>
<dbReference type="AlphaFoldDB" id="A0A545ALC4"/>
<evidence type="ECO:0000259" key="9">
    <source>
        <dbReference type="PROSITE" id="PS51384"/>
    </source>
</evidence>
<reference evidence="10 11" key="1">
    <citation type="submission" date="2019-07" db="EMBL/GenBank/DDBJ databases">
        <title>Cryptosporangium phraense sp. nov., isolated from plant litter.</title>
        <authorList>
            <person name="Suriyachadkun C."/>
        </authorList>
    </citation>
    <scope>NUCLEOTIDE SEQUENCE [LARGE SCALE GENOMIC DNA]</scope>
    <source>
        <strain evidence="10 11">A-T 5661</strain>
    </source>
</reference>
<dbReference type="Pfam" id="PF00111">
    <property type="entry name" value="Fer2"/>
    <property type="match status" value="1"/>
</dbReference>
<dbReference type="InterPro" id="IPR039261">
    <property type="entry name" value="FNR_nucleotide-bd"/>
</dbReference>
<evidence type="ECO:0000256" key="6">
    <source>
        <dbReference type="ARBA" id="ARBA00023004"/>
    </source>
</evidence>
<dbReference type="Gene3D" id="3.10.20.30">
    <property type="match status" value="1"/>
</dbReference>
<dbReference type="PROSITE" id="PS51384">
    <property type="entry name" value="FAD_FR"/>
    <property type="match status" value="1"/>
</dbReference>
<evidence type="ECO:0000256" key="1">
    <source>
        <dbReference type="ARBA" id="ARBA00001974"/>
    </source>
</evidence>
<evidence type="ECO:0000256" key="7">
    <source>
        <dbReference type="ARBA" id="ARBA00023014"/>
    </source>
</evidence>
<keyword evidence="3" id="KW-0001">2Fe-2S</keyword>
<dbReference type="InterPro" id="IPR001041">
    <property type="entry name" value="2Fe-2S_ferredoxin-type"/>
</dbReference>
<evidence type="ECO:0000313" key="11">
    <source>
        <dbReference type="Proteomes" id="UP000317982"/>
    </source>
</evidence>
<dbReference type="GO" id="GO:0046872">
    <property type="term" value="F:metal ion binding"/>
    <property type="evidence" value="ECO:0007669"/>
    <property type="project" value="UniProtKB-KW"/>
</dbReference>
<gene>
    <name evidence="10" type="ORF">FL583_26415</name>
</gene>
<proteinExistence type="predicted"/>